<organism evidence="2 3">
    <name type="scientific">Eruca vesicaria subsp. sativa</name>
    <name type="common">Garden rocket</name>
    <name type="synonym">Eruca sativa</name>
    <dbReference type="NCBI Taxonomy" id="29727"/>
    <lineage>
        <taxon>Eukaryota</taxon>
        <taxon>Viridiplantae</taxon>
        <taxon>Streptophyta</taxon>
        <taxon>Embryophyta</taxon>
        <taxon>Tracheophyta</taxon>
        <taxon>Spermatophyta</taxon>
        <taxon>Magnoliopsida</taxon>
        <taxon>eudicotyledons</taxon>
        <taxon>Gunneridae</taxon>
        <taxon>Pentapetalae</taxon>
        <taxon>rosids</taxon>
        <taxon>malvids</taxon>
        <taxon>Brassicales</taxon>
        <taxon>Brassicaceae</taxon>
        <taxon>Brassiceae</taxon>
        <taxon>Eruca</taxon>
    </lineage>
</organism>
<keyword evidence="1" id="KW-0472">Membrane</keyword>
<gene>
    <name evidence="2" type="ORF">ERUC_LOCUS26832</name>
</gene>
<reference evidence="2 3" key="1">
    <citation type="submission" date="2022-03" db="EMBL/GenBank/DDBJ databases">
        <authorList>
            <person name="Macdonald S."/>
            <person name="Ahmed S."/>
            <person name="Newling K."/>
        </authorList>
    </citation>
    <scope>NUCLEOTIDE SEQUENCE [LARGE SCALE GENOMIC DNA]</scope>
</reference>
<dbReference type="EMBL" id="CAKOAT010297377">
    <property type="protein sequence ID" value="CAH8361076.1"/>
    <property type="molecule type" value="Genomic_DNA"/>
</dbReference>
<evidence type="ECO:0000313" key="3">
    <source>
        <dbReference type="Proteomes" id="UP001642260"/>
    </source>
</evidence>
<evidence type="ECO:0000256" key="1">
    <source>
        <dbReference type="SAM" id="Phobius"/>
    </source>
</evidence>
<accession>A0ABC8KPC1</accession>
<feature type="transmembrane region" description="Helical" evidence="1">
    <location>
        <begin position="62"/>
        <end position="80"/>
    </location>
</feature>
<dbReference type="AlphaFoldDB" id="A0ABC8KPC1"/>
<evidence type="ECO:0000313" key="2">
    <source>
        <dbReference type="EMBL" id="CAH8361076.1"/>
    </source>
</evidence>
<feature type="transmembrane region" description="Helical" evidence="1">
    <location>
        <begin position="117"/>
        <end position="138"/>
    </location>
</feature>
<feature type="transmembrane region" description="Helical" evidence="1">
    <location>
        <begin position="36"/>
        <end position="55"/>
    </location>
</feature>
<keyword evidence="3" id="KW-1185">Reference proteome</keyword>
<keyword evidence="1" id="KW-0812">Transmembrane</keyword>
<keyword evidence="1" id="KW-1133">Transmembrane helix</keyword>
<dbReference type="Proteomes" id="UP001642260">
    <property type="component" value="Unassembled WGS sequence"/>
</dbReference>
<protein>
    <submittedName>
        <fullName evidence="2">Uncharacterized protein</fullName>
    </submittedName>
</protein>
<proteinExistence type="predicted"/>
<comment type="caution">
    <text evidence="2">The sequence shown here is derived from an EMBL/GenBank/DDBJ whole genome shotgun (WGS) entry which is preliminary data.</text>
</comment>
<name>A0ABC8KPC1_ERUVS</name>
<feature type="transmembrane region" description="Helical" evidence="1">
    <location>
        <begin position="92"/>
        <end position="110"/>
    </location>
</feature>
<sequence length="191" mass="21597">MASNRLPDKKLTEVKNISIDDTSTAPLCSLCFVDSVIYNIVMHVVIVGTVVPLFFHLRKNNYYFSTVSALIAAEILSFVFQLACVNDWPEALVYGSLSHVFGVTSIFLLLRLISPVLAMRTCIPILVWFGITFIYHVGSCCCAAIQSDFERNLKARRDAQSDFERNLKARRDAQRDFERNLKARRDAANLV</sequence>